<gene>
    <name evidence="2" type="ORF">OS242_11630</name>
</gene>
<proteinExistence type="predicted"/>
<dbReference type="InterPro" id="IPR019734">
    <property type="entry name" value="TPR_rpt"/>
</dbReference>
<dbReference type="PANTHER" id="PTHR37038:SF14">
    <property type="entry name" value="TRANSCRIPTIONAL ACTIVATOR"/>
    <property type="match status" value="1"/>
</dbReference>
<dbReference type="InterPro" id="IPR010982">
    <property type="entry name" value="Lambda_DNA-bd_dom_sf"/>
</dbReference>
<dbReference type="CDD" id="cd00093">
    <property type="entry name" value="HTH_XRE"/>
    <property type="match status" value="1"/>
</dbReference>
<dbReference type="EMBL" id="JAPMLT010000005">
    <property type="protein sequence ID" value="MCX7570615.1"/>
    <property type="molecule type" value="Genomic_DNA"/>
</dbReference>
<dbReference type="Gene3D" id="1.25.40.10">
    <property type="entry name" value="Tetratricopeptide repeat domain"/>
    <property type="match status" value="1"/>
</dbReference>
<dbReference type="RefSeq" id="WP_267151863.1">
    <property type="nucleotide sequence ID" value="NZ_JAPMLT010000005.1"/>
</dbReference>
<sequence>MLGEKIRTLRLQKNMSQDAASSGICSRSMLSHIETGRTLPSLDLLKKLCARLGVTLRDIHDSPAARDDTSTQLDHLHELLAYKDYEALIRQSKEILRRKQIQSEPLAHLDCLRLLGLGLYHQKRCHEAREQFAAAARIAEQSCLIPQRISALTHLGSVHAELGDPHLALDCLQQAEELTLIFPPDPRIHIHLLSRLSHQHLALGSLHRAIQYTRQAMFLGEKTGIYECGGHLLTTLGQIKSRQKKWQAAIACFERALKFFEFLDDPDGIAASRLHLAAARDALSVRAA</sequence>
<dbReference type="Pfam" id="PF01381">
    <property type="entry name" value="HTH_3"/>
    <property type="match status" value="1"/>
</dbReference>
<name>A0ABT3X138_9BACL</name>
<dbReference type="SMART" id="SM00028">
    <property type="entry name" value="TPR"/>
    <property type="match status" value="4"/>
</dbReference>
<dbReference type="PROSITE" id="PS50943">
    <property type="entry name" value="HTH_CROC1"/>
    <property type="match status" value="1"/>
</dbReference>
<dbReference type="InterPro" id="IPR001387">
    <property type="entry name" value="Cro/C1-type_HTH"/>
</dbReference>
<dbReference type="SUPFAM" id="SSF48452">
    <property type="entry name" value="TPR-like"/>
    <property type="match status" value="1"/>
</dbReference>
<dbReference type="Gene3D" id="1.10.260.40">
    <property type="entry name" value="lambda repressor-like DNA-binding domains"/>
    <property type="match status" value="1"/>
</dbReference>
<comment type="caution">
    <text evidence="2">The sequence shown here is derived from an EMBL/GenBank/DDBJ whole genome shotgun (WGS) entry which is preliminary data.</text>
</comment>
<evidence type="ECO:0000313" key="3">
    <source>
        <dbReference type="Proteomes" id="UP001208017"/>
    </source>
</evidence>
<dbReference type="SUPFAM" id="SSF47413">
    <property type="entry name" value="lambda repressor-like DNA-binding domains"/>
    <property type="match status" value="1"/>
</dbReference>
<dbReference type="SMART" id="SM00530">
    <property type="entry name" value="HTH_XRE"/>
    <property type="match status" value="1"/>
</dbReference>
<reference evidence="2 3" key="1">
    <citation type="submission" date="2022-11" db="EMBL/GenBank/DDBJ databases">
        <title>Study of microbial diversity in lake waters.</title>
        <authorList>
            <person name="Zhang J."/>
        </authorList>
    </citation>
    <scope>NUCLEOTIDE SEQUENCE [LARGE SCALE GENOMIC DNA]</scope>
    <source>
        <strain evidence="2 3">DT12</strain>
    </source>
</reference>
<feature type="domain" description="HTH cro/C1-type" evidence="1">
    <location>
        <begin position="6"/>
        <end position="59"/>
    </location>
</feature>
<dbReference type="PANTHER" id="PTHR37038">
    <property type="entry name" value="TRANSCRIPTIONAL REGULATOR-RELATED"/>
    <property type="match status" value="1"/>
</dbReference>
<dbReference type="Pfam" id="PF13424">
    <property type="entry name" value="TPR_12"/>
    <property type="match status" value="1"/>
</dbReference>
<accession>A0ABT3X138</accession>
<keyword evidence="3" id="KW-1185">Reference proteome</keyword>
<protein>
    <submittedName>
        <fullName evidence="2">Helix-turn-helix transcriptional regulator</fullName>
    </submittedName>
</protein>
<dbReference type="Proteomes" id="UP001208017">
    <property type="component" value="Unassembled WGS sequence"/>
</dbReference>
<dbReference type="InterPro" id="IPR011990">
    <property type="entry name" value="TPR-like_helical_dom_sf"/>
</dbReference>
<dbReference type="InterPro" id="IPR053163">
    <property type="entry name" value="HTH-type_regulator_Rgg"/>
</dbReference>
<evidence type="ECO:0000313" key="2">
    <source>
        <dbReference type="EMBL" id="MCX7570615.1"/>
    </source>
</evidence>
<organism evidence="2 3">
    <name type="scientific">Tumebacillus lacus</name>
    <dbReference type="NCBI Taxonomy" id="2995335"/>
    <lineage>
        <taxon>Bacteria</taxon>
        <taxon>Bacillati</taxon>
        <taxon>Bacillota</taxon>
        <taxon>Bacilli</taxon>
        <taxon>Bacillales</taxon>
        <taxon>Alicyclobacillaceae</taxon>
        <taxon>Tumebacillus</taxon>
    </lineage>
</organism>
<evidence type="ECO:0000259" key="1">
    <source>
        <dbReference type="PROSITE" id="PS50943"/>
    </source>
</evidence>